<dbReference type="AlphaFoldDB" id="I7J7L0"/>
<dbReference type="STRING" id="1201294.BN140_0560"/>
<dbReference type="BioCyc" id="MBOU1201294:BN140_RS02800-MONOMER"/>
<dbReference type="PANTHER" id="PTHR43667">
    <property type="entry name" value="CYCLOPROPANE-FATTY-ACYL-PHOSPHOLIPID SYNTHASE"/>
    <property type="match status" value="1"/>
</dbReference>
<protein>
    <recommendedName>
        <fullName evidence="1">Methyltransferase domain-containing protein</fullName>
    </recommendedName>
</protein>
<evidence type="ECO:0000313" key="3">
    <source>
        <dbReference type="Proteomes" id="UP000009007"/>
    </source>
</evidence>
<dbReference type="CDD" id="cd02440">
    <property type="entry name" value="AdoMet_MTases"/>
    <property type="match status" value="1"/>
</dbReference>
<gene>
    <name evidence="2" type="ordered locus">BN140_0560</name>
</gene>
<dbReference type="KEGG" id="mbg:BN140_0560"/>
<dbReference type="InterPro" id="IPR041698">
    <property type="entry name" value="Methyltransf_25"/>
</dbReference>
<reference evidence="3" key="1">
    <citation type="journal article" date="2012" name="J. Bacteriol.">
        <title>Complete genome sequence of the hydrogenotrophic, methanogenic archaeon Methanoculleus bourgensis strain MS2T, isolated from a sewage sludge digester.</title>
        <authorList>
            <person name="Maus I."/>
            <person name="Wibberg D."/>
            <person name="Stantscheff R."/>
            <person name="Eikmeyer F.G."/>
            <person name="Seffner A."/>
            <person name="Boelter J."/>
            <person name="Szczepanowski R."/>
            <person name="Blom J."/>
            <person name="Jaenicke S."/>
            <person name="Konig H."/>
            <person name="Puhler A."/>
            <person name="Schluter A."/>
        </authorList>
    </citation>
    <scope>NUCLEOTIDE SEQUENCE [LARGE SCALE GENOMIC DNA]</scope>
    <source>
        <strain evidence="3">ATCC 43281 / DSM 3045 / OCM 15 / MS2</strain>
    </source>
</reference>
<dbReference type="EMBL" id="HE964772">
    <property type="protein sequence ID" value="CCJ35483.1"/>
    <property type="molecule type" value="Genomic_DNA"/>
</dbReference>
<dbReference type="GeneID" id="13354153"/>
<dbReference type="HOGENOM" id="CLU_060275_1_0_2"/>
<dbReference type="PATRIC" id="fig|1201294.9.peg.606"/>
<dbReference type="Gene3D" id="3.40.50.150">
    <property type="entry name" value="Vaccinia Virus protein VP39"/>
    <property type="match status" value="1"/>
</dbReference>
<dbReference type="PANTHER" id="PTHR43667:SF2">
    <property type="entry name" value="FATTY ACID C-METHYL TRANSFERASE"/>
    <property type="match status" value="1"/>
</dbReference>
<keyword evidence="3" id="KW-1185">Reference proteome</keyword>
<evidence type="ECO:0000259" key="1">
    <source>
        <dbReference type="Pfam" id="PF13649"/>
    </source>
</evidence>
<sequence>MAVDYISLWNEQHERANRQKEVWIDGRDFWEDPRNIRRFVDRLMTGDRSRIEGQLAAMQIPAGSTVLDIGAGPGSLAVPLALAGCDVTVVEPSAGMRAAMKEYREASGAPEIRVIPSRWEDADPGEVGRHDVVVASFSLGLDDIGPSLQKIDSAAKHAVHLFWFLTPPAWTRANVILWPKLHGSEFTFEPTADLLWNCLCQLGIYPNIMVEHVEKGQRYPTVEEAVADYCRRLYVRDGWQRETVTSFVRERLVQTETGFCNPGTSKTAHIWWEKGFREPDYVL</sequence>
<feature type="domain" description="Methyltransferase" evidence="1">
    <location>
        <begin position="66"/>
        <end position="140"/>
    </location>
</feature>
<dbReference type="Proteomes" id="UP000009007">
    <property type="component" value="Chromosome I"/>
</dbReference>
<evidence type="ECO:0000313" key="2">
    <source>
        <dbReference type="EMBL" id="CCJ35483.1"/>
    </source>
</evidence>
<name>I7J7L0_METBM</name>
<proteinExistence type="predicted"/>
<dbReference type="InterPro" id="IPR050723">
    <property type="entry name" value="CFA/CMAS"/>
</dbReference>
<dbReference type="InterPro" id="IPR029063">
    <property type="entry name" value="SAM-dependent_MTases_sf"/>
</dbReference>
<dbReference type="RefSeq" id="WP_014866460.1">
    <property type="nucleotide sequence ID" value="NC_018227.2"/>
</dbReference>
<dbReference type="Pfam" id="PF13649">
    <property type="entry name" value="Methyltransf_25"/>
    <property type="match status" value="1"/>
</dbReference>
<accession>I7J7L0</accession>
<organism evidence="2 3">
    <name type="scientific">Methanoculleus bourgensis (strain ATCC 43281 / DSM 3045 / OCM 15 / MS2)</name>
    <name type="common">Methanogenium bourgense</name>
    <dbReference type="NCBI Taxonomy" id="1201294"/>
    <lineage>
        <taxon>Archaea</taxon>
        <taxon>Methanobacteriati</taxon>
        <taxon>Methanobacteriota</taxon>
        <taxon>Stenosarchaea group</taxon>
        <taxon>Methanomicrobia</taxon>
        <taxon>Methanomicrobiales</taxon>
        <taxon>Methanomicrobiaceae</taxon>
        <taxon>Methanoculleus</taxon>
    </lineage>
</organism>
<dbReference type="SUPFAM" id="SSF53335">
    <property type="entry name" value="S-adenosyl-L-methionine-dependent methyltransferases"/>
    <property type="match status" value="1"/>
</dbReference>